<feature type="region of interest" description="Disordered" evidence="1">
    <location>
        <begin position="80"/>
        <end position="100"/>
    </location>
</feature>
<reference evidence="2 3" key="1">
    <citation type="journal article" date="2024" name="G3 (Bethesda)">
        <title>Genome assembly of Hibiscus sabdariffa L. provides insights into metabolisms of medicinal natural products.</title>
        <authorList>
            <person name="Kim T."/>
        </authorList>
    </citation>
    <scope>NUCLEOTIDE SEQUENCE [LARGE SCALE GENOMIC DNA]</scope>
    <source>
        <strain evidence="2">TK-2024</strain>
        <tissue evidence="2">Old leaves</tissue>
    </source>
</reference>
<feature type="compositionally biased region" description="Basic and acidic residues" evidence="1">
    <location>
        <begin position="1"/>
        <end position="11"/>
    </location>
</feature>
<evidence type="ECO:0000313" key="3">
    <source>
        <dbReference type="Proteomes" id="UP001396334"/>
    </source>
</evidence>
<proteinExistence type="predicted"/>
<gene>
    <name evidence="2" type="ORF">V6N11_079026</name>
</gene>
<organism evidence="2 3">
    <name type="scientific">Hibiscus sabdariffa</name>
    <name type="common">roselle</name>
    <dbReference type="NCBI Taxonomy" id="183260"/>
    <lineage>
        <taxon>Eukaryota</taxon>
        <taxon>Viridiplantae</taxon>
        <taxon>Streptophyta</taxon>
        <taxon>Embryophyta</taxon>
        <taxon>Tracheophyta</taxon>
        <taxon>Spermatophyta</taxon>
        <taxon>Magnoliopsida</taxon>
        <taxon>eudicotyledons</taxon>
        <taxon>Gunneridae</taxon>
        <taxon>Pentapetalae</taxon>
        <taxon>rosids</taxon>
        <taxon>malvids</taxon>
        <taxon>Malvales</taxon>
        <taxon>Malvaceae</taxon>
        <taxon>Malvoideae</taxon>
        <taxon>Hibiscus</taxon>
    </lineage>
</organism>
<accession>A0ABR2RU72</accession>
<dbReference type="Proteomes" id="UP001396334">
    <property type="component" value="Unassembled WGS sequence"/>
</dbReference>
<comment type="caution">
    <text evidence="2">The sequence shown here is derived from an EMBL/GenBank/DDBJ whole genome shotgun (WGS) entry which is preliminary data.</text>
</comment>
<feature type="compositionally biased region" description="Basic and acidic residues" evidence="1">
    <location>
        <begin position="25"/>
        <end position="54"/>
    </location>
</feature>
<name>A0ABR2RU72_9ROSI</name>
<evidence type="ECO:0000256" key="1">
    <source>
        <dbReference type="SAM" id="MobiDB-lite"/>
    </source>
</evidence>
<evidence type="ECO:0000313" key="2">
    <source>
        <dbReference type="EMBL" id="KAK9016530.1"/>
    </source>
</evidence>
<protein>
    <submittedName>
        <fullName evidence="2">Uncharacterized protein</fullName>
    </submittedName>
</protein>
<keyword evidence="3" id="KW-1185">Reference proteome</keyword>
<dbReference type="EMBL" id="JBBPBN010000020">
    <property type="protein sequence ID" value="KAK9016530.1"/>
    <property type="molecule type" value="Genomic_DNA"/>
</dbReference>
<feature type="compositionally biased region" description="Acidic residues" evidence="1">
    <location>
        <begin position="86"/>
        <end position="100"/>
    </location>
</feature>
<sequence>MVEKSLDKDQNKQISEADEAGWNPVREREREDTLASGSERCEIQKSDKQVRQVDETGQDLINERAREDLLAMGFENYETQIGDKTLEEEIEDSSGTEVEDERNVFELPEFQTTSKLIKTKEKKYGSLCAIQDKFLTGEEKRKKDRVKRRTKAKGKENEKTELEGYSITDSDIQARRNVLLEEAVKTLATGKDVGLEIIGDEEEALQELVSLAKKDSAEQGNKETKTL</sequence>
<feature type="region of interest" description="Disordered" evidence="1">
    <location>
        <begin position="1"/>
        <end position="59"/>
    </location>
</feature>